<dbReference type="Gene3D" id="3.30.559.10">
    <property type="entry name" value="Chloramphenicol acetyltransferase-like domain"/>
    <property type="match status" value="2"/>
</dbReference>
<comment type="caution">
    <text evidence="4">The sequence shown here is derived from an EMBL/GenBank/DDBJ whole genome shotgun (WGS) entry which is preliminary data.</text>
</comment>
<dbReference type="STRING" id="3476.A0A2P5DRW6"/>
<keyword evidence="5" id="KW-1185">Reference proteome</keyword>
<dbReference type="AlphaFoldDB" id="A0A2P5DRW6"/>
<dbReference type="PANTHER" id="PTHR31642">
    <property type="entry name" value="TRICHOTHECENE 3-O-ACETYLTRANSFERASE"/>
    <property type="match status" value="1"/>
</dbReference>
<gene>
    <name evidence="4" type="ORF">PanWU01x14_037440</name>
</gene>
<comment type="similarity">
    <text evidence="1">Belongs to the plant acyltransferase family.</text>
</comment>
<dbReference type="OrthoDB" id="1177944at2759"/>
<dbReference type="InterPro" id="IPR050317">
    <property type="entry name" value="Plant_Fungal_Acyltransferase"/>
</dbReference>
<protein>
    <submittedName>
        <fullName evidence="4">Transferase</fullName>
    </submittedName>
</protein>
<dbReference type="PANTHER" id="PTHR31642:SF324">
    <property type="entry name" value="SPERMIDINE HYDROXYCINNAMOYL TRANSFERASE"/>
    <property type="match status" value="1"/>
</dbReference>
<proteinExistence type="inferred from homology"/>
<keyword evidence="2 4" id="KW-0808">Transferase</keyword>
<organism evidence="4 5">
    <name type="scientific">Parasponia andersonii</name>
    <name type="common">Sponia andersonii</name>
    <dbReference type="NCBI Taxonomy" id="3476"/>
    <lineage>
        <taxon>Eukaryota</taxon>
        <taxon>Viridiplantae</taxon>
        <taxon>Streptophyta</taxon>
        <taxon>Embryophyta</taxon>
        <taxon>Tracheophyta</taxon>
        <taxon>Spermatophyta</taxon>
        <taxon>Magnoliopsida</taxon>
        <taxon>eudicotyledons</taxon>
        <taxon>Gunneridae</taxon>
        <taxon>Pentapetalae</taxon>
        <taxon>rosids</taxon>
        <taxon>fabids</taxon>
        <taxon>Rosales</taxon>
        <taxon>Cannabaceae</taxon>
        <taxon>Parasponia</taxon>
    </lineage>
</organism>
<dbReference type="EMBL" id="JXTB01000020">
    <property type="protein sequence ID" value="PON76028.1"/>
    <property type="molecule type" value="Genomic_DNA"/>
</dbReference>
<evidence type="ECO:0000256" key="1">
    <source>
        <dbReference type="ARBA" id="ARBA00009861"/>
    </source>
</evidence>
<dbReference type="GO" id="GO:0016747">
    <property type="term" value="F:acyltransferase activity, transferring groups other than amino-acyl groups"/>
    <property type="evidence" value="ECO:0007669"/>
    <property type="project" value="TreeGrafter"/>
</dbReference>
<reference evidence="5" key="1">
    <citation type="submission" date="2016-06" db="EMBL/GenBank/DDBJ databases">
        <title>Parallel loss of symbiosis genes in relatives of nitrogen-fixing non-legume Parasponia.</title>
        <authorList>
            <person name="Van Velzen R."/>
            <person name="Holmer R."/>
            <person name="Bu F."/>
            <person name="Rutten L."/>
            <person name="Van Zeijl A."/>
            <person name="Liu W."/>
            <person name="Santuari L."/>
            <person name="Cao Q."/>
            <person name="Sharma T."/>
            <person name="Shen D."/>
            <person name="Roswanjaya Y."/>
            <person name="Wardhani T."/>
            <person name="Kalhor M.S."/>
            <person name="Jansen J."/>
            <person name="Van den Hoogen J."/>
            <person name="Gungor B."/>
            <person name="Hartog M."/>
            <person name="Hontelez J."/>
            <person name="Verver J."/>
            <person name="Yang W.-C."/>
            <person name="Schijlen E."/>
            <person name="Repin R."/>
            <person name="Schilthuizen M."/>
            <person name="Schranz E."/>
            <person name="Heidstra R."/>
            <person name="Miyata K."/>
            <person name="Fedorova E."/>
            <person name="Kohlen W."/>
            <person name="Bisseling T."/>
            <person name="Smit S."/>
            <person name="Geurts R."/>
        </authorList>
    </citation>
    <scope>NUCLEOTIDE SEQUENCE [LARGE SCALE GENOMIC DNA]</scope>
    <source>
        <strain evidence="5">cv. WU1-14</strain>
    </source>
</reference>
<dbReference type="FunFam" id="3.30.559.10:FF:000008">
    <property type="entry name" value="Tryptamine hydroxycinnamoyl transferase"/>
    <property type="match status" value="1"/>
</dbReference>
<sequence>MELNIKRSLMVTPAEPTWTGNQSLSEWDQIGCTTHAHAIYFYGPTTTPIQAITETLIDSLRRVLVHFYPLAGRLRSLGNGRFELACNGNGVVFVAAELNVDLVDFGEDFTPTPDYDRFLFPSINDAVPIHELPLCFVQLTKFRCGGFSLGLAMSHVVTDGLSAANFMIEWARLARGEPLLTAPFHYKTAFKAGEPSWAPPRFDHSNDFCCMPFLLKQPSSEELKKMKTTMITLGLGTEQVEELKRTANRDRPNKLKSSRPYTRYEALTAHIWRCASKARKHQDEQPTACLVTIDSRRRLQPPLPLGYFGNGVFDVTASCYAGDLTSKPLSYGASKIRSAIETVTNDYVLSAVDYLKSQRDLTKFQYSYKSSTNGGANYGGNPNIGVVNWMNLPFNGTDFGWGKEIHFGPAYHQVDGDAWILRSGKGDESVVVVVCLLVQHVEAFKKHFYDDINYSPEIRYHVSEAVQDLIF</sequence>
<dbReference type="InterPro" id="IPR023213">
    <property type="entry name" value="CAT-like_dom_sf"/>
</dbReference>
<accession>A0A2P5DRW6</accession>
<dbReference type="Proteomes" id="UP000237105">
    <property type="component" value="Unassembled WGS sequence"/>
</dbReference>
<dbReference type="Pfam" id="PF02458">
    <property type="entry name" value="Transferase"/>
    <property type="match status" value="1"/>
</dbReference>
<keyword evidence="3" id="KW-0012">Acyltransferase</keyword>
<evidence type="ECO:0000313" key="4">
    <source>
        <dbReference type="EMBL" id="PON76028.1"/>
    </source>
</evidence>
<evidence type="ECO:0000256" key="2">
    <source>
        <dbReference type="ARBA" id="ARBA00022679"/>
    </source>
</evidence>
<evidence type="ECO:0000256" key="3">
    <source>
        <dbReference type="ARBA" id="ARBA00023315"/>
    </source>
</evidence>
<evidence type="ECO:0000313" key="5">
    <source>
        <dbReference type="Proteomes" id="UP000237105"/>
    </source>
</evidence>
<name>A0A2P5DRW6_PARAD</name>